<proteinExistence type="predicted"/>
<name>A0A8X7X7P3_POLSE</name>
<reference evidence="2 3" key="1">
    <citation type="journal article" date="2021" name="Cell">
        <title>Tracing the genetic footprints of vertebrate landing in non-teleost ray-finned fishes.</title>
        <authorList>
            <person name="Bi X."/>
            <person name="Wang K."/>
            <person name="Yang L."/>
            <person name="Pan H."/>
            <person name="Jiang H."/>
            <person name="Wei Q."/>
            <person name="Fang M."/>
            <person name="Yu H."/>
            <person name="Zhu C."/>
            <person name="Cai Y."/>
            <person name="He Y."/>
            <person name="Gan X."/>
            <person name="Zeng H."/>
            <person name="Yu D."/>
            <person name="Zhu Y."/>
            <person name="Jiang H."/>
            <person name="Qiu Q."/>
            <person name="Yang H."/>
            <person name="Zhang Y.E."/>
            <person name="Wang W."/>
            <person name="Zhu M."/>
            <person name="He S."/>
            <person name="Zhang G."/>
        </authorList>
    </citation>
    <scope>NUCLEOTIDE SEQUENCE [LARGE SCALE GENOMIC DNA]</scope>
    <source>
        <strain evidence="2">Bchr_013</strain>
    </source>
</reference>
<protein>
    <submittedName>
        <fullName evidence="2">SNPC5 protein</fullName>
    </submittedName>
</protein>
<accession>A0A8X7X7P3</accession>
<keyword evidence="3" id="KW-1185">Reference proteome</keyword>
<feature type="non-terminal residue" evidence="2">
    <location>
        <position position="194"/>
    </location>
</feature>
<dbReference type="GO" id="GO:0006384">
    <property type="term" value="P:transcription initiation at RNA polymerase III promoter"/>
    <property type="evidence" value="ECO:0007669"/>
    <property type="project" value="InterPro"/>
</dbReference>
<feature type="compositionally biased region" description="Polar residues" evidence="1">
    <location>
        <begin position="166"/>
        <end position="175"/>
    </location>
</feature>
<evidence type="ECO:0000313" key="2">
    <source>
        <dbReference type="EMBL" id="KAG2462981.1"/>
    </source>
</evidence>
<feature type="compositionally biased region" description="Acidic residues" evidence="1">
    <location>
        <begin position="184"/>
        <end position="194"/>
    </location>
</feature>
<dbReference type="GO" id="GO:0005634">
    <property type="term" value="C:nucleus"/>
    <property type="evidence" value="ECO:0007669"/>
    <property type="project" value="InterPro"/>
</dbReference>
<sequence>MDSAEDITYFRERIEDLSEEITMLAAHLDSDIDETIFEIIEEQVERTRLHSSSGDSVPCSGRPSFDIPAESIEHLLLCGLKVRQLADLYGVSEKTITRQMSQFDIRRLQELKKEEETLLKVKALLQDQLNRLKVEELALRSIINEESGSLSPTEAAAEVSMQVDNENAINQTELQLDTVGAQQDMEEEEEDEDN</sequence>
<dbReference type="InterPro" id="IPR029138">
    <property type="entry name" value="SNAPC5"/>
</dbReference>
<organism evidence="2 3">
    <name type="scientific">Polypterus senegalus</name>
    <name type="common">Senegal bichir</name>
    <dbReference type="NCBI Taxonomy" id="55291"/>
    <lineage>
        <taxon>Eukaryota</taxon>
        <taxon>Metazoa</taxon>
        <taxon>Chordata</taxon>
        <taxon>Craniata</taxon>
        <taxon>Vertebrata</taxon>
        <taxon>Euteleostomi</taxon>
        <taxon>Actinopterygii</taxon>
        <taxon>Polypteriformes</taxon>
        <taxon>Polypteridae</taxon>
        <taxon>Polypterus</taxon>
    </lineage>
</organism>
<dbReference type="PANTHER" id="PTHR15333:SF2">
    <property type="entry name" value="SNRNA-ACTIVATING PROTEIN COMPLEX SUBUNIT 5"/>
    <property type="match status" value="1"/>
</dbReference>
<feature type="region of interest" description="Disordered" evidence="1">
    <location>
        <begin position="166"/>
        <end position="194"/>
    </location>
</feature>
<evidence type="ECO:0000313" key="3">
    <source>
        <dbReference type="Proteomes" id="UP000886611"/>
    </source>
</evidence>
<dbReference type="PANTHER" id="PTHR15333">
    <property type="entry name" value="SNRNA-ACTIVATING PROTEIN COMPLEX SUBUNIT 5"/>
    <property type="match status" value="1"/>
</dbReference>
<comment type="caution">
    <text evidence="2">The sequence shown here is derived from an EMBL/GenBank/DDBJ whole genome shotgun (WGS) entry which is preliminary data.</text>
</comment>
<evidence type="ECO:0000256" key="1">
    <source>
        <dbReference type="SAM" id="MobiDB-lite"/>
    </source>
</evidence>
<dbReference type="EMBL" id="JAATIS010004040">
    <property type="protein sequence ID" value="KAG2462981.1"/>
    <property type="molecule type" value="Genomic_DNA"/>
</dbReference>
<gene>
    <name evidence="2" type="primary">Snapc5_0</name>
    <name evidence="2" type="ORF">GTO96_0001869</name>
</gene>
<dbReference type="GO" id="GO:0006366">
    <property type="term" value="P:transcription by RNA polymerase II"/>
    <property type="evidence" value="ECO:0007669"/>
    <property type="project" value="InterPro"/>
</dbReference>
<dbReference type="Proteomes" id="UP000886611">
    <property type="component" value="Unassembled WGS sequence"/>
</dbReference>
<dbReference type="AlphaFoldDB" id="A0A8X7X7P3"/>
<feature type="non-terminal residue" evidence="2">
    <location>
        <position position="1"/>
    </location>
</feature>
<dbReference type="Pfam" id="PF15497">
    <property type="entry name" value="SNAPC5"/>
    <property type="match status" value="1"/>
</dbReference>